<dbReference type="Gene3D" id="3.40.30.10">
    <property type="entry name" value="Glutaredoxin"/>
    <property type="match status" value="1"/>
</dbReference>
<feature type="domain" description="Thioredoxin" evidence="1">
    <location>
        <begin position="8"/>
        <end position="40"/>
    </location>
</feature>
<dbReference type="InterPro" id="IPR013766">
    <property type="entry name" value="Thioredoxin_domain"/>
</dbReference>
<accession>X0U7S7</accession>
<protein>
    <recommendedName>
        <fullName evidence="1">Thioredoxin domain-containing protein</fullName>
    </recommendedName>
</protein>
<feature type="non-terminal residue" evidence="2">
    <location>
        <position position="40"/>
    </location>
</feature>
<proteinExistence type="predicted"/>
<reference evidence="2" key="1">
    <citation type="journal article" date="2014" name="Front. Microbiol.">
        <title>High frequency of phylogenetically diverse reductive dehalogenase-homologous genes in deep subseafloor sedimentary metagenomes.</title>
        <authorList>
            <person name="Kawai M."/>
            <person name="Futagami T."/>
            <person name="Toyoda A."/>
            <person name="Takaki Y."/>
            <person name="Nishi S."/>
            <person name="Hori S."/>
            <person name="Arai W."/>
            <person name="Tsubouchi T."/>
            <person name="Morono Y."/>
            <person name="Uchiyama I."/>
            <person name="Ito T."/>
            <person name="Fujiyama A."/>
            <person name="Inagaki F."/>
            <person name="Takami H."/>
        </authorList>
    </citation>
    <scope>NUCLEOTIDE SEQUENCE</scope>
    <source>
        <strain evidence="2">Expedition CK06-06</strain>
    </source>
</reference>
<evidence type="ECO:0000313" key="2">
    <source>
        <dbReference type="EMBL" id="GAF84540.1"/>
    </source>
</evidence>
<gene>
    <name evidence="2" type="ORF">S01H1_06968</name>
</gene>
<dbReference type="CDD" id="cd02947">
    <property type="entry name" value="TRX_family"/>
    <property type="match status" value="1"/>
</dbReference>
<name>X0U7S7_9ZZZZ</name>
<dbReference type="SUPFAM" id="SSF52833">
    <property type="entry name" value="Thioredoxin-like"/>
    <property type="match status" value="1"/>
</dbReference>
<sequence length="40" mass="4484">MSANKPAPITDDRFEEEVLKADGVAVVDFWAEWCAPCIQM</sequence>
<dbReference type="Pfam" id="PF00085">
    <property type="entry name" value="Thioredoxin"/>
    <property type="match status" value="1"/>
</dbReference>
<dbReference type="InterPro" id="IPR036249">
    <property type="entry name" value="Thioredoxin-like_sf"/>
</dbReference>
<evidence type="ECO:0000259" key="1">
    <source>
        <dbReference type="Pfam" id="PF00085"/>
    </source>
</evidence>
<dbReference type="AlphaFoldDB" id="X0U7S7"/>
<dbReference type="EMBL" id="BARS01003595">
    <property type="protein sequence ID" value="GAF84540.1"/>
    <property type="molecule type" value="Genomic_DNA"/>
</dbReference>
<comment type="caution">
    <text evidence="2">The sequence shown here is derived from an EMBL/GenBank/DDBJ whole genome shotgun (WGS) entry which is preliminary data.</text>
</comment>
<organism evidence="2">
    <name type="scientific">marine sediment metagenome</name>
    <dbReference type="NCBI Taxonomy" id="412755"/>
    <lineage>
        <taxon>unclassified sequences</taxon>
        <taxon>metagenomes</taxon>
        <taxon>ecological metagenomes</taxon>
    </lineage>
</organism>